<accession>A0A7S4UZL4</accession>
<feature type="signal peptide" evidence="2">
    <location>
        <begin position="1"/>
        <end position="26"/>
    </location>
</feature>
<evidence type="ECO:0000256" key="1">
    <source>
        <dbReference type="SAM" id="MobiDB-lite"/>
    </source>
</evidence>
<dbReference type="AlphaFoldDB" id="A0A7S4UZL4"/>
<sequence>MQRRFRVSGMWTFAALWNAFVTLVGAGRLLEPRWQDCCQHTLGRSLADFTENQELSLGDPWPPSCSQLMSLALTNFRDPAVLLWNMCYAFSNLLGKNEDGRISRKSIRASAAKTQYLLRQFMMTVIRALPDERMTWTQFTALWITHLLCKITGLDEGETRTVLRACEGGNCGPSECADAVADHAKALFEDSENWPYWKDATLVQRVFLSQALQHTAPEDWTIPDGITEEREELWTRFVMRVPFYAGVGSLREEEESGTVALQTAEAVVGMLEKELPAFVLLRRLGEVRSAAGGPQGALDQRNSRTPLDFGESRGCSAEKPSWATTTVSGAYLDGWKRRLGRATDHESVEETPMGPFAAPVSRDLVWSRKCGVVSTWADVPWARCAPVLEQCYGANWSTAEGTPAWHMAGVMRLGDTCRIVTNRAVLRSVLDGLLLGEDCKTSVGAGIRDVTEFWKLWPVSYRASPLAVELIQRTVLEDLLSDYYAAVSKLIDPTNSPNLLDLLGNLTRIVSHTFYYLSTAGPFHRGNPIAIIILHHAMWMRLASVQEKWKASARSRMAGKEVLRCLGLWRNGSYPTDECLSVRDVEAGFTESLYGKILDHPSVKSPQHLAECVAAALRRS</sequence>
<reference evidence="3" key="1">
    <citation type="submission" date="2021-01" db="EMBL/GenBank/DDBJ databases">
        <authorList>
            <person name="Corre E."/>
            <person name="Pelletier E."/>
            <person name="Niang G."/>
            <person name="Scheremetjew M."/>
            <person name="Finn R."/>
            <person name="Kale V."/>
            <person name="Holt S."/>
            <person name="Cochrane G."/>
            <person name="Meng A."/>
            <person name="Brown T."/>
            <person name="Cohen L."/>
        </authorList>
    </citation>
    <scope>NUCLEOTIDE SEQUENCE</scope>
    <source>
        <strain evidence="3">CCMP3105</strain>
    </source>
</reference>
<feature type="chain" id="PRO_5031185673" evidence="2">
    <location>
        <begin position="27"/>
        <end position="620"/>
    </location>
</feature>
<evidence type="ECO:0000313" key="3">
    <source>
        <dbReference type="EMBL" id="CAE4567964.1"/>
    </source>
</evidence>
<proteinExistence type="predicted"/>
<evidence type="ECO:0000256" key="2">
    <source>
        <dbReference type="SAM" id="SignalP"/>
    </source>
</evidence>
<organism evidence="3">
    <name type="scientific">Alexandrium monilatum</name>
    <dbReference type="NCBI Taxonomy" id="311494"/>
    <lineage>
        <taxon>Eukaryota</taxon>
        <taxon>Sar</taxon>
        <taxon>Alveolata</taxon>
        <taxon>Dinophyceae</taxon>
        <taxon>Gonyaulacales</taxon>
        <taxon>Pyrocystaceae</taxon>
        <taxon>Alexandrium</taxon>
    </lineage>
</organism>
<dbReference type="EMBL" id="HBNR01011740">
    <property type="protein sequence ID" value="CAE4567964.1"/>
    <property type="molecule type" value="Transcribed_RNA"/>
</dbReference>
<feature type="region of interest" description="Disordered" evidence="1">
    <location>
        <begin position="292"/>
        <end position="318"/>
    </location>
</feature>
<gene>
    <name evidence="3" type="ORF">AMON00008_LOCUS7583</name>
</gene>
<keyword evidence="2" id="KW-0732">Signal</keyword>
<name>A0A7S4UZL4_9DINO</name>
<protein>
    <submittedName>
        <fullName evidence="3">Uncharacterized protein</fullName>
    </submittedName>
</protein>